<protein>
    <submittedName>
        <fullName evidence="2">Uncharacterized protein</fullName>
    </submittedName>
</protein>
<dbReference type="Gramene" id="mRNA:HanXRQr2_Chr16g0747581">
    <property type="protein sequence ID" value="CDS:HanXRQr2_Chr16g0747581.1"/>
    <property type="gene ID" value="HanXRQr2_Chr16g0747581"/>
</dbReference>
<sequence>MFSNGSLNKDLFQVILDGIMDLPLEIVLVVGGLSPKKSTCPIFLCLPQKEGMSQKTHHKQLTAPLQKFARRFVPMGERGGATSAGSTQMRLQQQQPLAA</sequence>
<dbReference type="EMBL" id="MNCJ02000331">
    <property type="protein sequence ID" value="KAF5759948.1"/>
    <property type="molecule type" value="Genomic_DNA"/>
</dbReference>
<proteinExistence type="predicted"/>
<feature type="region of interest" description="Disordered" evidence="1">
    <location>
        <begin position="76"/>
        <end position="99"/>
    </location>
</feature>
<name>A0A9K3DSJ1_HELAN</name>
<comment type="caution">
    <text evidence="2">The sequence shown here is derived from an EMBL/GenBank/DDBJ whole genome shotgun (WGS) entry which is preliminary data.</text>
</comment>
<dbReference type="AlphaFoldDB" id="A0A9K3DSJ1"/>
<organism evidence="2 3">
    <name type="scientific">Helianthus annuus</name>
    <name type="common">Common sunflower</name>
    <dbReference type="NCBI Taxonomy" id="4232"/>
    <lineage>
        <taxon>Eukaryota</taxon>
        <taxon>Viridiplantae</taxon>
        <taxon>Streptophyta</taxon>
        <taxon>Embryophyta</taxon>
        <taxon>Tracheophyta</taxon>
        <taxon>Spermatophyta</taxon>
        <taxon>Magnoliopsida</taxon>
        <taxon>eudicotyledons</taxon>
        <taxon>Gunneridae</taxon>
        <taxon>Pentapetalae</taxon>
        <taxon>asterids</taxon>
        <taxon>campanulids</taxon>
        <taxon>Asterales</taxon>
        <taxon>Asteraceae</taxon>
        <taxon>Asteroideae</taxon>
        <taxon>Heliantheae alliance</taxon>
        <taxon>Heliantheae</taxon>
        <taxon>Helianthus</taxon>
    </lineage>
</organism>
<evidence type="ECO:0000313" key="2">
    <source>
        <dbReference type="EMBL" id="KAF5759948.1"/>
    </source>
</evidence>
<gene>
    <name evidence="2" type="ORF">HanXRQr2_Chr16g0747581</name>
</gene>
<feature type="compositionally biased region" description="Polar residues" evidence="1">
    <location>
        <begin position="83"/>
        <end position="99"/>
    </location>
</feature>
<evidence type="ECO:0000313" key="3">
    <source>
        <dbReference type="Proteomes" id="UP000215914"/>
    </source>
</evidence>
<reference evidence="2" key="1">
    <citation type="journal article" date="2017" name="Nature">
        <title>The sunflower genome provides insights into oil metabolism, flowering and Asterid evolution.</title>
        <authorList>
            <person name="Badouin H."/>
            <person name="Gouzy J."/>
            <person name="Grassa C.J."/>
            <person name="Murat F."/>
            <person name="Staton S.E."/>
            <person name="Cottret L."/>
            <person name="Lelandais-Briere C."/>
            <person name="Owens G.L."/>
            <person name="Carrere S."/>
            <person name="Mayjonade B."/>
            <person name="Legrand L."/>
            <person name="Gill N."/>
            <person name="Kane N.C."/>
            <person name="Bowers J.E."/>
            <person name="Hubner S."/>
            <person name="Bellec A."/>
            <person name="Berard A."/>
            <person name="Berges H."/>
            <person name="Blanchet N."/>
            <person name="Boniface M.C."/>
            <person name="Brunel D."/>
            <person name="Catrice O."/>
            <person name="Chaidir N."/>
            <person name="Claudel C."/>
            <person name="Donnadieu C."/>
            <person name="Faraut T."/>
            <person name="Fievet G."/>
            <person name="Helmstetter N."/>
            <person name="King M."/>
            <person name="Knapp S.J."/>
            <person name="Lai Z."/>
            <person name="Le Paslier M.C."/>
            <person name="Lippi Y."/>
            <person name="Lorenzon L."/>
            <person name="Mandel J.R."/>
            <person name="Marage G."/>
            <person name="Marchand G."/>
            <person name="Marquand E."/>
            <person name="Bret-Mestries E."/>
            <person name="Morien E."/>
            <person name="Nambeesan S."/>
            <person name="Nguyen T."/>
            <person name="Pegot-Espagnet P."/>
            <person name="Pouilly N."/>
            <person name="Raftis F."/>
            <person name="Sallet E."/>
            <person name="Schiex T."/>
            <person name="Thomas J."/>
            <person name="Vandecasteele C."/>
            <person name="Vares D."/>
            <person name="Vear F."/>
            <person name="Vautrin S."/>
            <person name="Crespi M."/>
            <person name="Mangin B."/>
            <person name="Burke J.M."/>
            <person name="Salse J."/>
            <person name="Munos S."/>
            <person name="Vincourt P."/>
            <person name="Rieseberg L.H."/>
            <person name="Langlade N.B."/>
        </authorList>
    </citation>
    <scope>NUCLEOTIDE SEQUENCE</scope>
    <source>
        <tissue evidence="2">Leaves</tissue>
    </source>
</reference>
<reference evidence="2" key="2">
    <citation type="submission" date="2020-06" db="EMBL/GenBank/DDBJ databases">
        <title>Helianthus annuus Genome sequencing and assembly Release 2.</title>
        <authorList>
            <person name="Gouzy J."/>
            <person name="Langlade N."/>
            <person name="Munos S."/>
        </authorList>
    </citation>
    <scope>NUCLEOTIDE SEQUENCE</scope>
    <source>
        <tissue evidence="2">Leaves</tissue>
    </source>
</reference>
<keyword evidence="3" id="KW-1185">Reference proteome</keyword>
<dbReference type="Proteomes" id="UP000215914">
    <property type="component" value="Unassembled WGS sequence"/>
</dbReference>
<accession>A0A9K3DSJ1</accession>
<evidence type="ECO:0000256" key="1">
    <source>
        <dbReference type="SAM" id="MobiDB-lite"/>
    </source>
</evidence>